<keyword evidence="5 8" id="KW-0418">Kinase</keyword>
<dbReference type="EMBL" id="SSTD01015292">
    <property type="protein sequence ID" value="TYK03257.1"/>
    <property type="molecule type" value="Genomic_DNA"/>
</dbReference>
<comment type="subunit">
    <text evidence="2">Monomer.</text>
</comment>
<dbReference type="SMART" id="SM00045">
    <property type="entry name" value="DAGKa"/>
    <property type="match status" value="1"/>
</dbReference>
<evidence type="ECO:0000259" key="9">
    <source>
        <dbReference type="PROSITE" id="PS50146"/>
    </source>
</evidence>
<reference evidence="10 11" key="1">
    <citation type="submission" date="2019-08" db="EMBL/GenBank/DDBJ databases">
        <title>Draft genome sequences of two oriental melons (Cucumis melo L. var makuwa).</title>
        <authorList>
            <person name="Kwon S.-Y."/>
        </authorList>
    </citation>
    <scope>NUCLEOTIDE SEQUENCE [LARGE SCALE GENOMIC DNA]</scope>
    <source>
        <strain evidence="11">cv. Chang Bougi</strain>
        <tissue evidence="10">Leaf</tissue>
    </source>
</reference>
<evidence type="ECO:0000256" key="7">
    <source>
        <dbReference type="ARBA" id="ARBA00023016"/>
    </source>
</evidence>
<sequence length="425" mass="47507">MGSLMNEINLKDFYIPNYILSIGSEGESVSHLPVCPVIAFINSKSGGQLGGELLIRYRALLNKSQVFDLGESRPDKVLHQLYRNLGMLKDNGDLLAAHIEKNLRLIVAGGDGTASWLLGVVSDMKLPHPPSIATVPLGTGNNLHFSFGWGKKNPGTDSQSVESFLSQVRSAREMKIDSWHILMRMRSPKEGSSDSIAALELPHCLHAFHQDNWHVFRGGFWNYFSIGMDAQVSYAFHSERKLHPENFKNQLTNQLAYSHENAKSKEGSSDSIAALEPPHCLRAFHQRDLTPPYVDDGLIEIVGFRNAWHGLVLLAPNGHGTRLGTQAKRVQLEFHKGAINHAFMRIDGEPWKQPLSVEDDKVSIEISHSGTVNMLANLPCRAKSVPDPSSTHSHSSKDYVNEDDEFKSRDLWLIIHSKKCFKLMY</sequence>
<dbReference type="GO" id="GO:0005524">
    <property type="term" value="F:ATP binding"/>
    <property type="evidence" value="ECO:0007669"/>
    <property type="project" value="UniProtKB-KW"/>
</dbReference>
<comment type="similarity">
    <text evidence="1 8">Belongs to the eukaryotic diacylglycerol kinase family.</text>
</comment>
<keyword evidence="7" id="KW-0346">Stress response</keyword>
<dbReference type="InterPro" id="IPR001206">
    <property type="entry name" value="Diacylglycerol_kinase_cat_dom"/>
</dbReference>
<dbReference type="PANTHER" id="PTHR11255:SF29">
    <property type="entry name" value="DIACYLGLYCEROL KINASE"/>
    <property type="match status" value="1"/>
</dbReference>
<dbReference type="InterPro" id="IPR037607">
    <property type="entry name" value="DGK"/>
</dbReference>
<evidence type="ECO:0000313" key="11">
    <source>
        <dbReference type="Proteomes" id="UP000321947"/>
    </source>
</evidence>
<organism evidence="10 11">
    <name type="scientific">Cucumis melo var. makuwa</name>
    <name type="common">Oriental melon</name>
    <dbReference type="NCBI Taxonomy" id="1194695"/>
    <lineage>
        <taxon>Eukaryota</taxon>
        <taxon>Viridiplantae</taxon>
        <taxon>Streptophyta</taxon>
        <taxon>Embryophyta</taxon>
        <taxon>Tracheophyta</taxon>
        <taxon>Spermatophyta</taxon>
        <taxon>Magnoliopsida</taxon>
        <taxon>eudicotyledons</taxon>
        <taxon>Gunneridae</taxon>
        <taxon>Pentapetalae</taxon>
        <taxon>rosids</taxon>
        <taxon>fabids</taxon>
        <taxon>Cucurbitales</taxon>
        <taxon>Cucurbitaceae</taxon>
        <taxon>Benincaseae</taxon>
        <taxon>Cucumis</taxon>
    </lineage>
</organism>
<keyword evidence="3 8" id="KW-0808">Transferase</keyword>
<accession>A0A5D3BUW9</accession>
<dbReference type="EC" id="2.7.1.107" evidence="8"/>
<evidence type="ECO:0000256" key="8">
    <source>
        <dbReference type="RuleBase" id="RU361128"/>
    </source>
</evidence>
<dbReference type="AlphaFoldDB" id="A0A5D3BUW9"/>
<dbReference type="InterPro" id="IPR000756">
    <property type="entry name" value="Diacylglycerol_kin_accessory"/>
</dbReference>
<evidence type="ECO:0000256" key="1">
    <source>
        <dbReference type="ARBA" id="ARBA00009280"/>
    </source>
</evidence>
<comment type="catalytic activity">
    <reaction evidence="8">
        <text>a 1,2-diacyl-sn-glycerol + ATP = a 1,2-diacyl-sn-glycero-3-phosphate + ADP + H(+)</text>
        <dbReference type="Rhea" id="RHEA:10272"/>
        <dbReference type="ChEBI" id="CHEBI:15378"/>
        <dbReference type="ChEBI" id="CHEBI:17815"/>
        <dbReference type="ChEBI" id="CHEBI:30616"/>
        <dbReference type="ChEBI" id="CHEBI:58608"/>
        <dbReference type="ChEBI" id="CHEBI:456216"/>
        <dbReference type="EC" id="2.7.1.107"/>
    </reaction>
</comment>
<dbReference type="SMART" id="SM00046">
    <property type="entry name" value="DAGKc"/>
    <property type="match status" value="1"/>
</dbReference>
<dbReference type="Gene3D" id="3.40.50.10330">
    <property type="entry name" value="Probable inorganic polyphosphate/atp-NAD kinase, domain 1"/>
    <property type="match status" value="1"/>
</dbReference>
<evidence type="ECO:0000256" key="2">
    <source>
        <dbReference type="ARBA" id="ARBA00011245"/>
    </source>
</evidence>
<evidence type="ECO:0000256" key="4">
    <source>
        <dbReference type="ARBA" id="ARBA00022741"/>
    </source>
</evidence>
<proteinExistence type="inferred from homology"/>
<dbReference type="GO" id="GO:0007200">
    <property type="term" value="P:phospholipase C-activating G protein-coupled receptor signaling pathway"/>
    <property type="evidence" value="ECO:0007669"/>
    <property type="project" value="InterPro"/>
</dbReference>
<keyword evidence="6 8" id="KW-0067">ATP-binding</keyword>
<comment type="caution">
    <text evidence="10">The sequence shown here is derived from an EMBL/GenBank/DDBJ whole genome shotgun (WGS) entry which is preliminary data.</text>
</comment>
<dbReference type="PROSITE" id="PS50146">
    <property type="entry name" value="DAGK"/>
    <property type="match status" value="1"/>
</dbReference>
<evidence type="ECO:0000313" key="10">
    <source>
        <dbReference type="EMBL" id="TYK03257.1"/>
    </source>
</evidence>
<keyword evidence="4 8" id="KW-0547">Nucleotide-binding</keyword>
<dbReference type="InterPro" id="IPR016064">
    <property type="entry name" value="NAD/diacylglycerol_kinase_sf"/>
</dbReference>
<feature type="domain" description="DAGKc" evidence="9">
    <location>
        <begin position="32"/>
        <end position="185"/>
    </location>
</feature>
<gene>
    <name evidence="10" type="ORF">E5676_scaffold298G00770</name>
</gene>
<dbReference type="Pfam" id="PF00609">
    <property type="entry name" value="DAGK_acc"/>
    <property type="match status" value="1"/>
</dbReference>
<dbReference type="PANTHER" id="PTHR11255">
    <property type="entry name" value="DIACYLGLYCEROL KINASE"/>
    <property type="match status" value="1"/>
</dbReference>
<evidence type="ECO:0000256" key="5">
    <source>
        <dbReference type="ARBA" id="ARBA00022777"/>
    </source>
</evidence>
<name>A0A5D3BUW9_CUCMM</name>
<dbReference type="InterPro" id="IPR017438">
    <property type="entry name" value="ATP-NAD_kinase_N"/>
</dbReference>
<evidence type="ECO:0000256" key="3">
    <source>
        <dbReference type="ARBA" id="ARBA00022679"/>
    </source>
</evidence>
<protein>
    <recommendedName>
        <fullName evidence="8">Diacylglycerol kinase</fullName>
        <shortName evidence="8">DAG kinase</shortName>
        <ecNumber evidence="8">2.7.1.107</ecNumber>
    </recommendedName>
</protein>
<dbReference type="GO" id="GO:0016020">
    <property type="term" value="C:membrane"/>
    <property type="evidence" value="ECO:0007669"/>
    <property type="project" value="TreeGrafter"/>
</dbReference>
<dbReference type="GO" id="GO:0004143">
    <property type="term" value="F:ATP-dependent diacylglycerol kinase activity"/>
    <property type="evidence" value="ECO:0007669"/>
    <property type="project" value="UniProtKB-EC"/>
</dbReference>
<dbReference type="SUPFAM" id="SSF111331">
    <property type="entry name" value="NAD kinase/diacylglycerol kinase-like"/>
    <property type="match status" value="1"/>
</dbReference>
<dbReference type="FunFam" id="3.40.50.10330:FF:000016">
    <property type="entry name" value="Diacylglycerol kinase"/>
    <property type="match status" value="1"/>
</dbReference>
<evidence type="ECO:0000256" key="6">
    <source>
        <dbReference type="ARBA" id="ARBA00022840"/>
    </source>
</evidence>
<dbReference type="Pfam" id="PF00781">
    <property type="entry name" value="DAGK_cat"/>
    <property type="match status" value="1"/>
</dbReference>
<dbReference type="Proteomes" id="UP000321947">
    <property type="component" value="Unassembled WGS sequence"/>
</dbReference>